<accession>A0AA36F910</accession>
<evidence type="ECO:0000313" key="3">
    <source>
        <dbReference type="Proteomes" id="UP001162480"/>
    </source>
</evidence>
<evidence type="ECO:0000313" key="2">
    <source>
        <dbReference type="EMBL" id="CAI9730251.1"/>
    </source>
</evidence>
<reference evidence="2" key="1">
    <citation type="submission" date="2023-08" db="EMBL/GenBank/DDBJ databases">
        <authorList>
            <person name="Alioto T."/>
            <person name="Alioto T."/>
            <person name="Gomez Garrido J."/>
        </authorList>
    </citation>
    <scope>NUCLEOTIDE SEQUENCE</scope>
</reference>
<sequence>MVRDSTCTSHYTKRTSPHDQQKRKTTKRPCCHTWNFFSSSGSDSAIGARSSPSKRYPRSTLEGSYWKLAGCYSNNLQCMSTPHMLTHTHISNIHQFLENGVITPKY</sequence>
<feature type="region of interest" description="Disordered" evidence="1">
    <location>
        <begin position="1"/>
        <end position="27"/>
    </location>
</feature>
<evidence type="ECO:0000256" key="1">
    <source>
        <dbReference type="SAM" id="MobiDB-lite"/>
    </source>
</evidence>
<dbReference type="AlphaFoldDB" id="A0AA36F910"/>
<gene>
    <name evidence="2" type="ORF">OCTVUL_1B022337</name>
</gene>
<dbReference type="Proteomes" id="UP001162480">
    <property type="component" value="Chromosome 11"/>
</dbReference>
<organism evidence="2 3">
    <name type="scientific">Octopus vulgaris</name>
    <name type="common">Common octopus</name>
    <dbReference type="NCBI Taxonomy" id="6645"/>
    <lineage>
        <taxon>Eukaryota</taxon>
        <taxon>Metazoa</taxon>
        <taxon>Spiralia</taxon>
        <taxon>Lophotrochozoa</taxon>
        <taxon>Mollusca</taxon>
        <taxon>Cephalopoda</taxon>
        <taxon>Coleoidea</taxon>
        <taxon>Octopodiformes</taxon>
        <taxon>Octopoda</taxon>
        <taxon>Incirrata</taxon>
        <taxon>Octopodidae</taxon>
        <taxon>Octopus</taxon>
    </lineage>
</organism>
<proteinExistence type="predicted"/>
<dbReference type="EMBL" id="OX597824">
    <property type="protein sequence ID" value="CAI9730251.1"/>
    <property type="molecule type" value="Genomic_DNA"/>
</dbReference>
<feature type="compositionally biased region" description="Polar residues" evidence="1">
    <location>
        <begin position="1"/>
        <end position="10"/>
    </location>
</feature>
<protein>
    <submittedName>
        <fullName evidence="2">Uncharacterized protein</fullName>
    </submittedName>
</protein>
<name>A0AA36F910_OCTVU</name>
<keyword evidence="3" id="KW-1185">Reference proteome</keyword>